<dbReference type="SUPFAM" id="SSF52172">
    <property type="entry name" value="CheY-like"/>
    <property type="match status" value="1"/>
</dbReference>
<dbReference type="Gene3D" id="3.40.50.2300">
    <property type="match status" value="1"/>
</dbReference>
<evidence type="ECO:0000313" key="4">
    <source>
        <dbReference type="Proteomes" id="UP000009047"/>
    </source>
</evidence>
<dbReference type="GO" id="GO:0016887">
    <property type="term" value="F:ATP hydrolysis activity"/>
    <property type="evidence" value="ECO:0007669"/>
    <property type="project" value="TreeGrafter"/>
</dbReference>
<dbReference type="GO" id="GO:0005829">
    <property type="term" value="C:cytosol"/>
    <property type="evidence" value="ECO:0007669"/>
    <property type="project" value="TreeGrafter"/>
</dbReference>
<organism evidence="3 4">
    <name type="scientific">Desulfarculus baarsii (strain ATCC 33931 / DSM 2075 / LMG 7858 / VKM B-1802 / 2st14)</name>
    <dbReference type="NCBI Taxonomy" id="644282"/>
    <lineage>
        <taxon>Bacteria</taxon>
        <taxon>Pseudomonadati</taxon>
        <taxon>Thermodesulfobacteriota</taxon>
        <taxon>Desulfarculia</taxon>
        <taxon>Desulfarculales</taxon>
        <taxon>Desulfarculaceae</taxon>
        <taxon>Desulfarculus</taxon>
    </lineage>
</organism>
<gene>
    <name evidence="3" type="ordered locus">Deba_1987</name>
</gene>
<evidence type="ECO:0000256" key="2">
    <source>
        <dbReference type="ARBA" id="ARBA00022840"/>
    </source>
</evidence>
<accession>E1QL87</accession>
<protein>
    <submittedName>
        <fullName evidence="3">Flp pilus assembly protein ATPase CpaE</fullName>
    </submittedName>
</protein>
<dbReference type="InterPro" id="IPR033756">
    <property type="entry name" value="YlxH/NBP35"/>
</dbReference>
<dbReference type="PANTHER" id="PTHR43384">
    <property type="entry name" value="SEPTUM SITE-DETERMINING PROTEIN MIND HOMOLOG, CHLOROPLASTIC-RELATED"/>
    <property type="match status" value="1"/>
</dbReference>
<dbReference type="eggNOG" id="COG4963">
    <property type="taxonomic scope" value="Bacteria"/>
</dbReference>
<dbReference type="GO" id="GO:0051782">
    <property type="term" value="P:negative regulation of cell division"/>
    <property type="evidence" value="ECO:0007669"/>
    <property type="project" value="TreeGrafter"/>
</dbReference>
<reference evidence="3 4" key="1">
    <citation type="journal article" date="2010" name="Stand. Genomic Sci.">
        <title>Complete genome sequence of Desulfarculus baarsii type strain (2st14).</title>
        <authorList>
            <person name="Sun H."/>
            <person name="Spring S."/>
            <person name="Lapidus A."/>
            <person name="Davenport K."/>
            <person name="Del Rio T.G."/>
            <person name="Tice H."/>
            <person name="Nolan M."/>
            <person name="Copeland A."/>
            <person name="Cheng J.F."/>
            <person name="Lucas S."/>
            <person name="Tapia R."/>
            <person name="Goodwin L."/>
            <person name="Pitluck S."/>
            <person name="Ivanova N."/>
            <person name="Pagani I."/>
            <person name="Mavromatis K."/>
            <person name="Ovchinnikova G."/>
            <person name="Pati A."/>
            <person name="Chen A."/>
            <person name="Palaniappan K."/>
            <person name="Hauser L."/>
            <person name="Chang Y.J."/>
            <person name="Jeffries C.D."/>
            <person name="Detter J.C."/>
            <person name="Han C."/>
            <person name="Rohde M."/>
            <person name="Brambilla E."/>
            <person name="Goker M."/>
            <person name="Woyke T."/>
            <person name="Bristow J."/>
            <person name="Eisen J.A."/>
            <person name="Markowitz V."/>
            <person name="Hugenholtz P."/>
            <person name="Kyrpides N.C."/>
            <person name="Klenk H.P."/>
            <person name="Land M."/>
        </authorList>
    </citation>
    <scope>NUCLEOTIDE SEQUENCE [LARGE SCALE GENOMIC DNA]</scope>
    <source>
        <strain evidence="4">ATCC 33931 / DSM 2075 / LMG 7858 / VKM B-1802 / 2st14</strain>
    </source>
</reference>
<dbReference type="SUPFAM" id="SSF52540">
    <property type="entry name" value="P-loop containing nucleoside triphosphate hydrolases"/>
    <property type="match status" value="1"/>
</dbReference>
<dbReference type="InterPro" id="IPR027417">
    <property type="entry name" value="P-loop_NTPase"/>
</dbReference>
<dbReference type="STRING" id="644282.Deba_1987"/>
<keyword evidence="2" id="KW-0067">ATP-binding</keyword>
<keyword evidence="1" id="KW-0547">Nucleotide-binding</keyword>
<dbReference type="RefSeq" id="WP_013258793.1">
    <property type="nucleotide sequence ID" value="NC_014365.1"/>
</dbReference>
<dbReference type="OrthoDB" id="9768734at2"/>
<dbReference type="EMBL" id="CP002085">
    <property type="protein sequence ID" value="ADK85352.1"/>
    <property type="molecule type" value="Genomic_DNA"/>
</dbReference>
<proteinExistence type="predicted"/>
<dbReference type="eggNOG" id="COG2197">
    <property type="taxonomic scope" value="Bacteria"/>
</dbReference>
<dbReference type="HOGENOM" id="CLU_033160_2_0_7"/>
<keyword evidence="4" id="KW-1185">Reference proteome</keyword>
<name>E1QL87_DESB2</name>
<sequence length="381" mass="41012">MDSAPSRLLALHFDKRMGELIDKLAAGAPFVQLVGNVASVQDLERIAAMARPDVILLEHPPEGDGFAAVVQRIQLLLPLTPLICLAAEKNPDQIMAALRLGLREYLVDERRLGDSFKEAMFRLRAAGQNLGPDAKGRIIGVMGAKGGVGVSHLAINLAWAISQEQGLRVALVDLDLFGGNEAFMLDQEVKRNFSDAAAMQERLDAAAMEGLLHEVAPGLRLLAAPDDPADAEMINAEHVSSVLDVLARGYAVVVVDLGDSLAETTLTALDQAEMALLLLEPSLVGLKSAARVCWLSRRLGHGDGKLRPVVNRHDARRAIAGREIEAVLNRKVLAWLPNEHDVITQAANAGQPALSLRPKAKWCKAVAFLARQLLESPGEKP</sequence>
<dbReference type="KEGG" id="dbr:Deba_1987"/>
<dbReference type="GO" id="GO:0009898">
    <property type="term" value="C:cytoplasmic side of plasma membrane"/>
    <property type="evidence" value="ECO:0007669"/>
    <property type="project" value="TreeGrafter"/>
</dbReference>
<dbReference type="InterPro" id="IPR011006">
    <property type="entry name" value="CheY-like_superfamily"/>
</dbReference>
<dbReference type="Pfam" id="PF10609">
    <property type="entry name" value="ParA"/>
    <property type="match status" value="1"/>
</dbReference>
<evidence type="ECO:0000313" key="3">
    <source>
        <dbReference type="EMBL" id="ADK85352.1"/>
    </source>
</evidence>
<dbReference type="InterPro" id="IPR050625">
    <property type="entry name" value="ParA/MinD_ATPase"/>
</dbReference>
<dbReference type="Gene3D" id="3.40.50.300">
    <property type="entry name" value="P-loop containing nucleotide triphosphate hydrolases"/>
    <property type="match status" value="1"/>
</dbReference>
<dbReference type="Proteomes" id="UP000009047">
    <property type="component" value="Chromosome"/>
</dbReference>
<dbReference type="AlphaFoldDB" id="E1QL87"/>
<dbReference type="GO" id="GO:0005524">
    <property type="term" value="F:ATP binding"/>
    <property type="evidence" value="ECO:0007669"/>
    <property type="project" value="UniProtKB-KW"/>
</dbReference>
<evidence type="ECO:0000256" key="1">
    <source>
        <dbReference type="ARBA" id="ARBA00022741"/>
    </source>
</evidence>
<dbReference type="PANTHER" id="PTHR43384:SF13">
    <property type="entry name" value="SLR0110 PROTEIN"/>
    <property type="match status" value="1"/>
</dbReference>